<protein>
    <recommendedName>
        <fullName evidence="11">Fibronectin type-III domain-containing protein</fullName>
    </recommendedName>
</protein>
<evidence type="ECO:0000256" key="2">
    <source>
        <dbReference type="ARBA" id="ARBA00022692"/>
    </source>
</evidence>
<dbReference type="PROSITE" id="PS50853">
    <property type="entry name" value="FN3"/>
    <property type="match status" value="2"/>
</dbReference>
<feature type="transmembrane region" description="Helical" evidence="9">
    <location>
        <begin position="420"/>
        <end position="442"/>
    </location>
</feature>
<dbReference type="SUPFAM" id="SSF49265">
    <property type="entry name" value="Fibronectin type III"/>
    <property type="match status" value="4"/>
</dbReference>
<keyword evidence="13" id="KW-1185">Reference proteome</keyword>
<dbReference type="Gene3D" id="2.60.40.10">
    <property type="entry name" value="Immunoglobulins"/>
    <property type="match status" value="4"/>
</dbReference>
<feature type="domain" description="Fibronectin type-III" evidence="11">
    <location>
        <begin position="312"/>
        <end position="409"/>
    </location>
</feature>
<dbReference type="GO" id="GO:0009897">
    <property type="term" value="C:external side of plasma membrane"/>
    <property type="evidence" value="ECO:0007669"/>
    <property type="project" value="TreeGrafter"/>
</dbReference>
<evidence type="ECO:0000259" key="11">
    <source>
        <dbReference type="PROSITE" id="PS50853"/>
    </source>
</evidence>
<keyword evidence="6" id="KW-0675">Receptor</keyword>
<dbReference type="InterPro" id="IPR003961">
    <property type="entry name" value="FN3_dom"/>
</dbReference>
<feature type="region of interest" description="Disordered" evidence="8">
    <location>
        <begin position="529"/>
        <end position="554"/>
    </location>
</feature>
<reference evidence="12" key="2">
    <citation type="submission" date="2025-05" db="UniProtKB">
        <authorList>
            <consortium name="Ensembl"/>
        </authorList>
    </citation>
    <scope>IDENTIFICATION</scope>
</reference>
<comment type="subcellular location">
    <subcellularLocation>
        <location evidence="1">Membrane</location>
        <topology evidence="1">Single-pass type I membrane protein</topology>
    </subcellularLocation>
</comment>
<dbReference type="AlphaFoldDB" id="A0A3B4CEQ3"/>
<feature type="chain" id="PRO_5044589679" description="Fibronectin type-III domain-containing protein" evidence="10">
    <location>
        <begin position="19"/>
        <end position="554"/>
    </location>
</feature>
<evidence type="ECO:0000256" key="3">
    <source>
        <dbReference type="ARBA" id="ARBA00022729"/>
    </source>
</evidence>
<sequence>MVLLICLVLLWTCPGSGSKLDTNIKCVVINLEYVNCTWDDEGLPQENCTFRSRYEGGPEAECQMYLKVNDLNVGCRFSYSEEKLNRFTLLHAWLYSANGSVVAEHHRNLINMVKLDPPYNLTVEMKNPELYLYWNSSNRTKAVCKTSQVRYKINHKNWQLQSESTERNSFSLPFPSTQSLYEFQVRVKMSDTCGKSEMWSAWSESVYCGSMKNVNDTDIKCVVINLEYVNCTWDDEGLPQENCTFRSRYEGGPEAECQTYLKVNDLNVGCRVSYSEEKLNRFTHLHAWLYSANGSVVAEHHRNLINMVKLDPPYNLTVEMKNPELYLYWNSSNRTKAVCKTSQVRYKINHKNWQLQSESTERNSFSLPFPSTQSLYEFQVRVKMSDTCGKSEMWSAWSESVYCGSMKNVNDTETHSGSSAALMILYTAGAAVVLVILSCLLVHSERLRVILVPVVPNPGKNFADLIDNYGGNVENWLSISKELQDGFKPNFTERTCPVREYRLVSQSSSDSDNSLSSLTDVSTDYQPMHSYSSASTLPAPAETTQTTPTAPSVL</sequence>
<evidence type="ECO:0000256" key="5">
    <source>
        <dbReference type="ARBA" id="ARBA00023136"/>
    </source>
</evidence>
<dbReference type="InterPro" id="IPR048651">
    <property type="entry name" value="CRLF2-like_D1"/>
</dbReference>
<keyword evidence="2 9" id="KW-0812">Transmembrane</keyword>
<dbReference type="Proteomes" id="UP001501920">
    <property type="component" value="Chromosome 18"/>
</dbReference>
<feature type="signal peptide" evidence="10">
    <location>
        <begin position="1"/>
        <end position="18"/>
    </location>
</feature>
<evidence type="ECO:0000313" key="12">
    <source>
        <dbReference type="Ensembl" id="ENSPNAP00000009780.2"/>
    </source>
</evidence>
<dbReference type="PANTHER" id="PTHR23037">
    <property type="entry name" value="CYTOKINE RECEPTOR"/>
    <property type="match status" value="1"/>
</dbReference>
<dbReference type="InterPro" id="IPR036116">
    <property type="entry name" value="FN3_sf"/>
</dbReference>
<organism evidence="12 13">
    <name type="scientific">Pygocentrus nattereri</name>
    <name type="common">Red-bellied piranha</name>
    <dbReference type="NCBI Taxonomy" id="42514"/>
    <lineage>
        <taxon>Eukaryota</taxon>
        <taxon>Metazoa</taxon>
        <taxon>Chordata</taxon>
        <taxon>Craniata</taxon>
        <taxon>Vertebrata</taxon>
        <taxon>Euteleostomi</taxon>
        <taxon>Actinopterygii</taxon>
        <taxon>Neopterygii</taxon>
        <taxon>Teleostei</taxon>
        <taxon>Ostariophysi</taxon>
        <taxon>Characiformes</taxon>
        <taxon>Characoidei</taxon>
        <taxon>Pygocentrus</taxon>
    </lineage>
</organism>
<name>A0A3B4CEQ3_PYGNA</name>
<dbReference type="InterPro" id="IPR013783">
    <property type="entry name" value="Ig-like_fold"/>
</dbReference>
<accession>A0A3B4CEQ3</accession>
<dbReference type="GO" id="GO:0004896">
    <property type="term" value="F:cytokine receptor activity"/>
    <property type="evidence" value="ECO:0007669"/>
    <property type="project" value="TreeGrafter"/>
</dbReference>
<dbReference type="STRING" id="42514.ENSPNAP00000009780"/>
<keyword evidence="7" id="KW-0325">Glycoprotein</keyword>
<keyword evidence="4 9" id="KW-1133">Transmembrane helix</keyword>
<dbReference type="GeneTree" id="ENSGT00940000164309"/>
<evidence type="ECO:0000256" key="4">
    <source>
        <dbReference type="ARBA" id="ARBA00022989"/>
    </source>
</evidence>
<dbReference type="OMA" id="TAGCWLQ"/>
<feature type="compositionally biased region" description="Low complexity" evidence="8">
    <location>
        <begin position="536"/>
        <end position="554"/>
    </location>
</feature>
<keyword evidence="3 10" id="KW-0732">Signal</keyword>
<feature type="domain" description="Fibronectin type-III" evidence="11">
    <location>
        <begin position="117"/>
        <end position="214"/>
    </location>
</feature>
<reference evidence="12 13" key="1">
    <citation type="submission" date="2020-10" db="EMBL/GenBank/DDBJ databases">
        <title>Pygocentrus nattereri (red-bellied piranha) genome, fPygNat1, primary haplotype.</title>
        <authorList>
            <person name="Myers G."/>
            <person name="Meyer A."/>
            <person name="Karagic N."/>
            <person name="Pippel M."/>
            <person name="Winkler S."/>
            <person name="Tracey A."/>
            <person name="Wood J."/>
            <person name="Formenti G."/>
            <person name="Howe K."/>
            <person name="Fedrigo O."/>
            <person name="Jarvis E.D."/>
        </authorList>
    </citation>
    <scope>NUCLEOTIDE SEQUENCE [LARGE SCALE GENOMIC DNA]</scope>
</reference>
<dbReference type="Ensembl" id="ENSPNAT00000035450.2">
    <property type="protein sequence ID" value="ENSPNAP00000009780.2"/>
    <property type="gene ID" value="ENSPNAG00000015347.2"/>
</dbReference>
<evidence type="ECO:0000256" key="7">
    <source>
        <dbReference type="ARBA" id="ARBA00023180"/>
    </source>
</evidence>
<evidence type="ECO:0000256" key="10">
    <source>
        <dbReference type="SAM" id="SignalP"/>
    </source>
</evidence>
<keyword evidence="5 9" id="KW-0472">Membrane</keyword>
<evidence type="ECO:0000313" key="13">
    <source>
        <dbReference type="Proteomes" id="UP001501920"/>
    </source>
</evidence>
<proteinExistence type="predicted"/>
<dbReference type="PANTHER" id="PTHR23037:SF47">
    <property type="entry name" value="INTERLEUKIN 2 RECEPTOR SUBUNIT GAMMA"/>
    <property type="match status" value="1"/>
</dbReference>
<evidence type="ECO:0000256" key="6">
    <source>
        <dbReference type="ARBA" id="ARBA00023170"/>
    </source>
</evidence>
<evidence type="ECO:0000256" key="8">
    <source>
        <dbReference type="SAM" id="MobiDB-lite"/>
    </source>
</evidence>
<evidence type="ECO:0000256" key="9">
    <source>
        <dbReference type="SAM" id="Phobius"/>
    </source>
</evidence>
<evidence type="ECO:0000256" key="1">
    <source>
        <dbReference type="ARBA" id="ARBA00004479"/>
    </source>
</evidence>
<dbReference type="Pfam" id="PF21604">
    <property type="entry name" value="CRLF2_D1"/>
    <property type="match status" value="2"/>
</dbReference>
<dbReference type="Ensembl" id="ENSPNAT00000059448.1">
    <property type="protein sequence ID" value="ENSPNAP00000067125.1"/>
    <property type="gene ID" value="ENSPNAG00000015347.2"/>
</dbReference>